<comment type="similarity">
    <text evidence="2">Belongs to the rickettsiale 17 kDa surface antigen family.</text>
</comment>
<evidence type="ECO:0000256" key="9">
    <source>
        <dbReference type="SAM" id="SignalP"/>
    </source>
</evidence>
<keyword evidence="6" id="KW-0564">Palmitate</keyword>
<feature type="signal peptide" evidence="9">
    <location>
        <begin position="1"/>
        <end position="26"/>
    </location>
</feature>
<sequence length="155" mass="16208">MKRILIKNSVVLLVIASLLSACNANKQGVGTGIGLVAGGLIGSQFGKGGFSTVLGAGIGALIGGAIGQKMDEKDKKLAAEATQRTLEAAPTGSTVAWQNPDNGHNGKITLTKTYPDQGRHCREYTHVVEIGGEFQRAYGKACRTPDGQWEIVSNN</sequence>
<gene>
    <name evidence="12" type="ORF">phytr_300</name>
</gene>
<keyword evidence="13" id="KW-1185">Reference proteome</keyword>
<evidence type="ECO:0000256" key="2">
    <source>
        <dbReference type="ARBA" id="ARBA00008681"/>
    </source>
</evidence>
<dbReference type="KEGG" id="ptc:phytr_300"/>
<feature type="domain" description="Glycine zipper 2TM" evidence="10">
    <location>
        <begin position="30"/>
        <end position="70"/>
    </location>
</feature>
<dbReference type="GO" id="GO:0009279">
    <property type="term" value="C:cell outer membrane"/>
    <property type="evidence" value="ECO:0007669"/>
    <property type="project" value="UniProtKB-SubCell"/>
</dbReference>
<dbReference type="EMBL" id="CP027845">
    <property type="protein sequence ID" value="AVP86993.1"/>
    <property type="molecule type" value="Genomic_DNA"/>
</dbReference>
<evidence type="ECO:0000256" key="5">
    <source>
        <dbReference type="ARBA" id="ARBA00023136"/>
    </source>
</evidence>
<keyword evidence="4 9" id="KW-0732">Signal</keyword>
<dbReference type="InterPro" id="IPR032635">
    <property type="entry name" value="Anti_2"/>
</dbReference>
<dbReference type="PIRSF" id="PIRSF002721">
    <property type="entry name" value="Surface_antigen_Rickettsia"/>
    <property type="match status" value="1"/>
</dbReference>
<evidence type="ECO:0000313" key="12">
    <source>
        <dbReference type="EMBL" id="AVP86993.1"/>
    </source>
</evidence>
<keyword evidence="5" id="KW-0472">Membrane</keyword>
<dbReference type="OrthoDB" id="5402098at2"/>
<dbReference type="InterPro" id="IPR008816">
    <property type="entry name" value="Gly_zipper_2TM_dom"/>
</dbReference>
<keyword evidence="7" id="KW-0998">Cell outer membrane</keyword>
<feature type="chain" id="PRO_5015157017" description="17 kDa surface antigen" evidence="9">
    <location>
        <begin position="27"/>
        <end position="155"/>
    </location>
</feature>
<evidence type="ECO:0000259" key="10">
    <source>
        <dbReference type="Pfam" id="PF05433"/>
    </source>
</evidence>
<dbReference type="Proteomes" id="UP000241762">
    <property type="component" value="Chromosome"/>
</dbReference>
<evidence type="ECO:0000256" key="6">
    <source>
        <dbReference type="ARBA" id="ARBA00023139"/>
    </source>
</evidence>
<evidence type="ECO:0000259" key="11">
    <source>
        <dbReference type="Pfam" id="PF16998"/>
    </source>
</evidence>
<organism evidence="12 13">
    <name type="scientific">Candidatus Phycorickettsia trachydisci</name>
    <dbReference type="NCBI Taxonomy" id="2115978"/>
    <lineage>
        <taxon>Bacteria</taxon>
        <taxon>Pseudomonadati</taxon>
        <taxon>Pseudomonadota</taxon>
        <taxon>Alphaproteobacteria</taxon>
        <taxon>Rickettsiales</taxon>
        <taxon>Rickettsiaceae</taxon>
        <taxon>Candidatus Phycorickettsia</taxon>
    </lineage>
</organism>
<proteinExistence type="inferred from homology"/>
<protein>
    <recommendedName>
        <fullName evidence="3">17 kDa surface antigen</fullName>
    </recommendedName>
</protein>
<keyword evidence="8" id="KW-0449">Lipoprotein</keyword>
<dbReference type="PROSITE" id="PS51257">
    <property type="entry name" value="PROKAR_LIPOPROTEIN"/>
    <property type="match status" value="1"/>
</dbReference>
<comment type="subcellular location">
    <subcellularLocation>
        <location evidence="1">Cell outer membrane</location>
        <topology evidence="1">Lipid-anchor</topology>
    </subcellularLocation>
</comment>
<evidence type="ECO:0000256" key="1">
    <source>
        <dbReference type="ARBA" id="ARBA00004459"/>
    </source>
</evidence>
<evidence type="ECO:0000256" key="7">
    <source>
        <dbReference type="ARBA" id="ARBA00023237"/>
    </source>
</evidence>
<evidence type="ECO:0000256" key="8">
    <source>
        <dbReference type="ARBA" id="ARBA00023288"/>
    </source>
</evidence>
<dbReference type="AlphaFoldDB" id="A0A2P1P6U4"/>
<dbReference type="Pfam" id="PF05433">
    <property type="entry name" value="Rick_17kDa_Anti"/>
    <property type="match status" value="1"/>
</dbReference>
<evidence type="ECO:0000256" key="3">
    <source>
        <dbReference type="ARBA" id="ARBA00015281"/>
    </source>
</evidence>
<accession>A0A2P1P6U4</accession>
<feature type="domain" description="Surface antigen" evidence="11">
    <location>
        <begin position="73"/>
        <end position="153"/>
    </location>
</feature>
<evidence type="ECO:0000256" key="4">
    <source>
        <dbReference type="ARBA" id="ARBA00022729"/>
    </source>
</evidence>
<dbReference type="InterPro" id="IPR016364">
    <property type="entry name" value="Surface_antigen_Rickettsia"/>
</dbReference>
<evidence type="ECO:0000313" key="13">
    <source>
        <dbReference type="Proteomes" id="UP000241762"/>
    </source>
</evidence>
<dbReference type="Pfam" id="PF16998">
    <property type="entry name" value="17kDa_Anti_2"/>
    <property type="match status" value="1"/>
</dbReference>
<name>A0A2P1P6U4_9RICK</name>
<reference evidence="12 13" key="1">
    <citation type="submission" date="2018-03" db="EMBL/GenBank/DDBJ databases">
        <title>A gene transfer event suggests a long-term partnership between eustigmatophyte algae and a novel lineage of endosymbiotic bacteria.</title>
        <authorList>
            <person name="Yurchenko T."/>
            <person name="Sevcikova T."/>
            <person name="Pribyl P."/>
            <person name="El Karkouri K."/>
            <person name="Klimes V."/>
            <person name="Amaral R."/>
            <person name="Zbrankova V."/>
            <person name="Kim E."/>
            <person name="Raoult D."/>
            <person name="Santos L.M.A."/>
            <person name="Elias M."/>
        </authorList>
    </citation>
    <scope>NUCLEOTIDE SEQUENCE [LARGE SCALE GENOMIC DNA]</scope>
    <source>
        <strain evidence="12">CCALA 838</strain>
    </source>
</reference>
<dbReference type="RefSeq" id="WP_106873872.1">
    <property type="nucleotide sequence ID" value="NZ_CP027845.1"/>
</dbReference>